<evidence type="ECO:0000313" key="1">
    <source>
        <dbReference type="EMBL" id="CAG5072209.1"/>
    </source>
</evidence>
<proteinExistence type="predicted"/>
<organism evidence="1 2">
    <name type="scientific">Dyadobacter linearis</name>
    <dbReference type="NCBI Taxonomy" id="2823330"/>
    <lineage>
        <taxon>Bacteria</taxon>
        <taxon>Pseudomonadati</taxon>
        <taxon>Bacteroidota</taxon>
        <taxon>Cytophagia</taxon>
        <taxon>Cytophagales</taxon>
        <taxon>Spirosomataceae</taxon>
        <taxon>Dyadobacter</taxon>
    </lineage>
</organism>
<protein>
    <recommendedName>
        <fullName evidence="3">Por secretion system C-terminal sorting domain-containing protein</fullName>
    </recommendedName>
</protein>
<evidence type="ECO:0000313" key="2">
    <source>
        <dbReference type="Proteomes" id="UP000679725"/>
    </source>
</evidence>
<dbReference type="Proteomes" id="UP000679725">
    <property type="component" value="Unassembled WGS sequence"/>
</dbReference>
<keyword evidence="2" id="KW-1185">Reference proteome</keyword>
<accession>A0ABM8UUZ4</accession>
<name>A0ABM8UUZ4_9BACT</name>
<dbReference type="InterPro" id="IPR026444">
    <property type="entry name" value="Secre_tail"/>
</dbReference>
<evidence type="ECO:0008006" key="3">
    <source>
        <dbReference type="Google" id="ProtNLM"/>
    </source>
</evidence>
<dbReference type="EMBL" id="CAJRAU010000006">
    <property type="protein sequence ID" value="CAG5072209.1"/>
    <property type="molecule type" value="Genomic_DNA"/>
</dbReference>
<gene>
    <name evidence="1" type="ORF">DYBT9623_04077</name>
</gene>
<reference evidence="1 2" key="1">
    <citation type="submission" date="2021-04" db="EMBL/GenBank/DDBJ databases">
        <authorList>
            <person name="Rodrigo-Torres L."/>
            <person name="Arahal R. D."/>
            <person name="Lucena T."/>
        </authorList>
    </citation>
    <scope>NUCLEOTIDE SEQUENCE [LARGE SCALE GENOMIC DNA]</scope>
    <source>
        <strain evidence="1 2">CECT 9623</strain>
    </source>
</reference>
<comment type="caution">
    <text evidence="1">The sequence shown here is derived from an EMBL/GenBank/DDBJ whole genome shotgun (WGS) entry which is preliminary data.</text>
</comment>
<dbReference type="RefSeq" id="WP_215235368.1">
    <property type="nucleotide sequence ID" value="NZ_CAJRAU010000006.1"/>
</dbReference>
<dbReference type="InterPro" id="IPR013783">
    <property type="entry name" value="Ig-like_fold"/>
</dbReference>
<sequence>MKHHITYNLNNKMRVAWSALALAFLLTLSTGYKAFAQVYANQTAPSGTFGCGDLLEPDCGFSAVTSPGSALDGSGSDATKSTLYSRKAILGVSGGNVFQTIRFTGNLPAGKTVYIKIDAPEATGLLTNLLGIVSLFTENRITAQLRTGATVTSSGTAVATAPARLVTDAGGTNLYIAVTPTSNTATFNAVRIEVRAQALDIISELTLNIYNAFYYEDAVEDACGVPVFASLGEVDGVLNVSLSSVVSTPSGAVDNSLTTSSGLGGGGVDLTAIASLSQSLYFKKLSAATDQAVVYLSFQTALVNANLLNGLTIQAFNGEQAAGPATAISSLLNANVLDLITVNGIPANVVIPFYYTSTGQFDRIRISLGSTVNLSLLGSTGVRIFGAGQVTPKPTLSSELVYQFAGATPNVTASTTTGDPIYWQGPLTSRTNLTEDPIASPAAFPTPVNANGDYVAVSVQGAGCTLNPSDSTRLRVVVLNDVSDVIPAGVGGESFPSNVFIRASSDGNTVTYNTPTGLPAGVGFNTTTGELLPTSELDEVTETTTYTVVVGILVNGNPTGLTLTKTILVDPKLILPGGVFPYTLENVSSYNKNISESVNANGNGSAIGGRTGATLVYSLEAPTARVMAAPGSFSISAGGDLNGDPSAAGEDDYSFTLYVTDGVQVAEELYYLRIIDPLPVTLVTFNAAAEGTTASLSWSTAEESNSDRFDIERSKNGKNWSKIGSVKSNQESKITQYYNFSDANPAGGQNFYRLKMVDLDGTFSLSQIKDVKFSEVSFVSPNPVRADENLKLTLTDWSNVKSVQVINTAGKTVFESSNALSAGISTRNLAVGTYVVKVVQNDGSVLTHRFVRQ</sequence>
<dbReference type="NCBIfam" id="TIGR04183">
    <property type="entry name" value="Por_Secre_tail"/>
    <property type="match status" value="1"/>
</dbReference>
<dbReference type="Gene3D" id="2.60.40.10">
    <property type="entry name" value="Immunoglobulins"/>
    <property type="match status" value="1"/>
</dbReference>